<keyword evidence="3" id="KW-0804">Transcription</keyword>
<dbReference type="Pfam" id="PF09339">
    <property type="entry name" value="HTH_IclR"/>
    <property type="match status" value="1"/>
</dbReference>
<dbReference type="Gene3D" id="1.10.10.10">
    <property type="entry name" value="Winged helix-like DNA-binding domain superfamily/Winged helix DNA-binding domain"/>
    <property type="match status" value="1"/>
</dbReference>
<dbReference type="PROSITE" id="PS51078">
    <property type="entry name" value="ICLR_ED"/>
    <property type="match status" value="1"/>
</dbReference>
<dbReference type="EMBL" id="JBHTIK010000012">
    <property type="protein sequence ID" value="MFD0849751.1"/>
    <property type="molecule type" value="Genomic_DNA"/>
</dbReference>
<evidence type="ECO:0000259" key="4">
    <source>
        <dbReference type="PROSITE" id="PS51077"/>
    </source>
</evidence>
<organism evidence="6 7">
    <name type="scientific">Sphingosinicella xenopeptidilytica</name>
    <dbReference type="NCBI Taxonomy" id="364098"/>
    <lineage>
        <taxon>Bacteria</taxon>
        <taxon>Pseudomonadati</taxon>
        <taxon>Pseudomonadota</taxon>
        <taxon>Alphaproteobacteria</taxon>
        <taxon>Sphingomonadales</taxon>
        <taxon>Sphingosinicellaceae</taxon>
        <taxon>Sphingosinicella</taxon>
    </lineage>
</organism>
<dbReference type="PROSITE" id="PS51077">
    <property type="entry name" value="HTH_ICLR"/>
    <property type="match status" value="1"/>
</dbReference>
<dbReference type="InterPro" id="IPR014757">
    <property type="entry name" value="Tscrpt_reg_IclR_C"/>
</dbReference>
<dbReference type="PANTHER" id="PTHR30136">
    <property type="entry name" value="HELIX-TURN-HELIX TRANSCRIPTIONAL REGULATOR, ICLR FAMILY"/>
    <property type="match status" value="1"/>
</dbReference>
<dbReference type="InterPro" id="IPR029016">
    <property type="entry name" value="GAF-like_dom_sf"/>
</dbReference>
<dbReference type="PANTHER" id="PTHR30136:SF8">
    <property type="entry name" value="TRANSCRIPTIONAL REGULATORY PROTEIN"/>
    <property type="match status" value="1"/>
</dbReference>
<evidence type="ECO:0000313" key="6">
    <source>
        <dbReference type="EMBL" id="MFD0849751.1"/>
    </source>
</evidence>
<dbReference type="InterPro" id="IPR050707">
    <property type="entry name" value="HTH_MetabolicPath_Reg"/>
</dbReference>
<dbReference type="Gene3D" id="3.30.450.40">
    <property type="match status" value="1"/>
</dbReference>
<dbReference type="Pfam" id="PF01614">
    <property type="entry name" value="IclR_C"/>
    <property type="match status" value="1"/>
</dbReference>
<proteinExistence type="predicted"/>
<dbReference type="InterPro" id="IPR036388">
    <property type="entry name" value="WH-like_DNA-bd_sf"/>
</dbReference>
<keyword evidence="7" id="KW-1185">Reference proteome</keyword>
<dbReference type="InterPro" id="IPR011991">
    <property type="entry name" value="ArsR-like_HTH"/>
</dbReference>
<accession>A0ABW3C828</accession>
<reference evidence="7" key="1">
    <citation type="journal article" date="2019" name="Int. J. Syst. Evol. Microbiol.">
        <title>The Global Catalogue of Microorganisms (GCM) 10K type strain sequencing project: providing services to taxonomists for standard genome sequencing and annotation.</title>
        <authorList>
            <consortium name="The Broad Institute Genomics Platform"/>
            <consortium name="The Broad Institute Genome Sequencing Center for Infectious Disease"/>
            <person name="Wu L."/>
            <person name="Ma J."/>
        </authorList>
    </citation>
    <scope>NUCLEOTIDE SEQUENCE [LARGE SCALE GENOMIC DNA]</scope>
    <source>
        <strain evidence="7">CCUG 52537</strain>
    </source>
</reference>
<dbReference type="CDD" id="cd00090">
    <property type="entry name" value="HTH_ARSR"/>
    <property type="match status" value="1"/>
</dbReference>
<protein>
    <submittedName>
        <fullName evidence="6">IclR family transcriptional regulator</fullName>
    </submittedName>
</protein>
<dbReference type="Proteomes" id="UP001597124">
    <property type="component" value="Unassembled WGS sequence"/>
</dbReference>
<comment type="caution">
    <text evidence="6">The sequence shown here is derived from an EMBL/GenBank/DDBJ whole genome shotgun (WGS) entry which is preliminary data.</text>
</comment>
<dbReference type="InterPro" id="IPR005471">
    <property type="entry name" value="Tscrpt_reg_IclR_N"/>
</dbReference>
<name>A0ABW3C828_SPHXN</name>
<evidence type="ECO:0000259" key="5">
    <source>
        <dbReference type="PROSITE" id="PS51078"/>
    </source>
</evidence>
<dbReference type="RefSeq" id="WP_381492796.1">
    <property type="nucleotide sequence ID" value="NZ_JBHTIK010000012.1"/>
</dbReference>
<feature type="domain" description="HTH iclR-type" evidence="4">
    <location>
        <begin position="18"/>
        <end position="80"/>
    </location>
</feature>
<evidence type="ECO:0000256" key="1">
    <source>
        <dbReference type="ARBA" id="ARBA00023015"/>
    </source>
</evidence>
<evidence type="ECO:0000313" key="7">
    <source>
        <dbReference type="Proteomes" id="UP001597124"/>
    </source>
</evidence>
<sequence>MSERDPRRRAPLSAPASIETVATAAAIVDLLAEREEPLGVQAIADLLGMTKSRVSRHMTNLESLGLVARGSSGRGFRLGWRTIRWGQIASSRMALAQILAEPLRAFNERSGRTVLLCAAAGGDAIVIQCLPAPSAFRIDVQTGLLLALPHSPTARVCYAFQPRETRKALIEHLRRREPGFRLENEAAFEDEVSAIQRRYHSWDANKFSHGYAAIAAPVFDRDMALIASVTVMLPSHEIADAAPPADLVAALLACAETCSRQLGSSIRFPAVR</sequence>
<dbReference type="SUPFAM" id="SSF55781">
    <property type="entry name" value="GAF domain-like"/>
    <property type="match status" value="1"/>
</dbReference>
<evidence type="ECO:0000256" key="2">
    <source>
        <dbReference type="ARBA" id="ARBA00023125"/>
    </source>
</evidence>
<keyword evidence="2" id="KW-0238">DNA-binding</keyword>
<evidence type="ECO:0000256" key="3">
    <source>
        <dbReference type="ARBA" id="ARBA00023163"/>
    </source>
</evidence>
<keyword evidence="1" id="KW-0805">Transcription regulation</keyword>
<dbReference type="SUPFAM" id="SSF46785">
    <property type="entry name" value="Winged helix' DNA-binding domain"/>
    <property type="match status" value="1"/>
</dbReference>
<dbReference type="SMART" id="SM00346">
    <property type="entry name" value="HTH_ICLR"/>
    <property type="match status" value="1"/>
</dbReference>
<dbReference type="InterPro" id="IPR036390">
    <property type="entry name" value="WH_DNA-bd_sf"/>
</dbReference>
<gene>
    <name evidence="6" type="ORF">ACFQ00_15560</name>
</gene>
<feature type="domain" description="IclR-ED" evidence="5">
    <location>
        <begin position="81"/>
        <end position="264"/>
    </location>
</feature>